<proteinExistence type="predicted"/>
<reference evidence="2 3" key="1">
    <citation type="submission" date="2014-04" db="EMBL/GenBank/DDBJ databases">
        <title>Draft genome sequence of Bacillus azotoformans MEV2011, a (co-) denitrifying strain unable to grow in the presence of oxygen.</title>
        <authorList>
            <person name="Nielsen M."/>
            <person name="Schreiber L."/>
            <person name="Finster K."/>
            <person name="Schramm A."/>
        </authorList>
    </citation>
    <scope>NUCLEOTIDE SEQUENCE [LARGE SCALE GENOMIC DNA]</scope>
    <source>
        <strain evidence="2 3">MEV2011</strain>
    </source>
</reference>
<dbReference type="RefSeq" id="WP_035192754.1">
    <property type="nucleotide sequence ID" value="NZ_JJRY01000001.1"/>
</dbReference>
<dbReference type="Proteomes" id="UP000027936">
    <property type="component" value="Unassembled WGS sequence"/>
</dbReference>
<protein>
    <recommendedName>
        <fullName evidence="1">Hemerythrin-like domain-containing protein</fullName>
    </recommendedName>
</protein>
<comment type="caution">
    <text evidence="2">The sequence shown here is derived from an EMBL/GenBank/DDBJ whole genome shotgun (WGS) entry which is preliminary data.</text>
</comment>
<dbReference type="AlphaFoldDB" id="A0A072NRL8"/>
<dbReference type="Gene3D" id="1.20.120.520">
    <property type="entry name" value="nmb1532 protein domain like"/>
    <property type="match status" value="1"/>
</dbReference>
<evidence type="ECO:0000259" key="1">
    <source>
        <dbReference type="Pfam" id="PF01814"/>
    </source>
</evidence>
<name>A0A072NRL8_SCHAZ</name>
<gene>
    <name evidence="2" type="ORF">M670_00375</name>
</gene>
<dbReference type="PATRIC" id="fig|1348973.3.peg.364"/>
<dbReference type="Pfam" id="PF01814">
    <property type="entry name" value="Hemerythrin"/>
    <property type="match status" value="1"/>
</dbReference>
<organism evidence="2 3">
    <name type="scientific">Schinkia azotoformans MEV2011</name>
    <dbReference type="NCBI Taxonomy" id="1348973"/>
    <lineage>
        <taxon>Bacteria</taxon>
        <taxon>Bacillati</taxon>
        <taxon>Bacillota</taxon>
        <taxon>Bacilli</taxon>
        <taxon>Bacillales</taxon>
        <taxon>Bacillaceae</taxon>
        <taxon>Calidifontibacillus/Schinkia group</taxon>
        <taxon>Schinkia</taxon>
    </lineage>
</organism>
<dbReference type="OrthoDB" id="2678857at2"/>
<accession>A0A072NRL8</accession>
<dbReference type="EMBL" id="JJRY01000001">
    <property type="protein sequence ID" value="KEF40349.1"/>
    <property type="molecule type" value="Genomic_DNA"/>
</dbReference>
<sequence length="139" mass="16252">MSGPSLHKLTAHRSIHNGALTEARDILEILEQVYEEGKEEHAILAARTLCEHWETRTIAHADSEEDGFYQKKLEENPDLEELIIMLKRDHQLFRRIIKEIKQIVDEHGVNNDVIDRFKTISIIGQIHNFDEETHLLDEH</sequence>
<feature type="domain" description="Hemerythrin-like" evidence="1">
    <location>
        <begin position="22"/>
        <end position="136"/>
    </location>
</feature>
<evidence type="ECO:0000313" key="2">
    <source>
        <dbReference type="EMBL" id="KEF40349.1"/>
    </source>
</evidence>
<dbReference type="InterPro" id="IPR012312">
    <property type="entry name" value="Hemerythrin-like"/>
</dbReference>
<evidence type="ECO:0000313" key="3">
    <source>
        <dbReference type="Proteomes" id="UP000027936"/>
    </source>
</evidence>